<dbReference type="Proteomes" id="UP000187406">
    <property type="component" value="Unassembled WGS sequence"/>
</dbReference>
<evidence type="ECO:0000256" key="1">
    <source>
        <dbReference type="SAM" id="SignalP"/>
    </source>
</evidence>
<organism evidence="2 3">
    <name type="scientific">Cephalotus follicularis</name>
    <name type="common">Albany pitcher plant</name>
    <dbReference type="NCBI Taxonomy" id="3775"/>
    <lineage>
        <taxon>Eukaryota</taxon>
        <taxon>Viridiplantae</taxon>
        <taxon>Streptophyta</taxon>
        <taxon>Embryophyta</taxon>
        <taxon>Tracheophyta</taxon>
        <taxon>Spermatophyta</taxon>
        <taxon>Magnoliopsida</taxon>
        <taxon>eudicotyledons</taxon>
        <taxon>Gunneridae</taxon>
        <taxon>Pentapetalae</taxon>
        <taxon>rosids</taxon>
        <taxon>fabids</taxon>
        <taxon>Oxalidales</taxon>
        <taxon>Cephalotaceae</taxon>
        <taxon>Cephalotus</taxon>
    </lineage>
</organism>
<keyword evidence="3" id="KW-1185">Reference proteome</keyword>
<keyword evidence="1" id="KW-0732">Signal</keyword>
<dbReference type="EMBL" id="BDDD01001160">
    <property type="protein sequence ID" value="GAV73853.1"/>
    <property type="molecule type" value="Genomic_DNA"/>
</dbReference>
<dbReference type="AlphaFoldDB" id="A0A1Q3C1E8"/>
<evidence type="ECO:0000313" key="3">
    <source>
        <dbReference type="Proteomes" id="UP000187406"/>
    </source>
</evidence>
<sequence length="304" mass="32541">MASPSSFFFVLVLILELITATVGSPTCRSIVASDTDRIQFALNLEFLEAEFFLHGALGKGLNDIDPNLAMGGPPPIGAQKATLDYTTSQIIAEFGYEEVGHLRAITATVGGVPRPLYNLSTQNFANIFDNAVGYKLDPPFNPYLNTVNFLLASYIIPYVGLVGYVGTIPNLANYTSKALVASLLGVEAGQDAVIRSLLYERANEIVSPYGITVANFTIDLSNMRNSLAMCGNKDEGLIVPLDLGAENRTDSNILSANVDSLSFARTPQEILRIIYGTGTEYKPGGFLPDGGNGKIAQGFLNNNA</sequence>
<dbReference type="PANTHER" id="PTHR31694:SF26">
    <property type="entry name" value="OS05G0151100 PROTEIN"/>
    <property type="match status" value="1"/>
</dbReference>
<accession>A0A1Q3C1E8</accession>
<evidence type="ECO:0000313" key="2">
    <source>
        <dbReference type="EMBL" id="GAV73853.1"/>
    </source>
</evidence>
<dbReference type="FunCoup" id="A0A1Q3C1E8">
    <property type="interactions" value="57"/>
</dbReference>
<name>A0A1Q3C1E8_CEPFO</name>
<dbReference type="InParanoid" id="A0A1Q3C1E8"/>
<protein>
    <submittedName>
        <fullName evidence="2">Ferritin_2 domain-containing protein</fullName>
    </submittedName>
</protein>
<comment type="caution">
    <text evidence="2">The sequence shown here is derived from an EMBL/GenBank/DDBJ whole genome shotgun (WGS) entry which is preliminary data.</text>
</comment>
<dbReference type="PANTHER" id="PTHR31694">
    <property type="entry name" value="DESICCATION-LIKE PROTEIN"/>
    <property type="match status" value="1"/>
</dbReference>
<dbReference type="Pfam" id="PF13668">
    <property type="entry name" value="Ferritin_2"/>
    <property type="match status" value="1"/>
</dbReference>
<reference evidence="3" key="1">
    <citation type="submission" date="2016-04" db="EMBL/GenBank/DDBJ databases">
        <title>Cephalotus genome sequencing.</title>
        <authorList>
            <person name="Fukushima K."/>
            <person name="Hasebe M."/>
            <person name="Fang X."/>
        </authorList>
    </citation>
    <scope>NUCLEOTIDE SEQUENCE [LARGE SCALE GENOMIC DNA]</scope>
    <source>
        <strain evidence="3">cv. St1</strain>
    </source>
</reference>
<dbReference type="InterPro" id="IPR052965">
    <property type="entry name" value="Pigment-catalase-like"/>
</dbReference>
<dbReference type="OrthoDB" id="1001765at2759"/>
<gene>
    <name evidence="2" type="ORF">CFOL_v3_17336</name>
</gene>
<feature type="signal peptide" evidence="1">
    <location>
        <begin position="1"/>
        <end position="23"/>
    </location>
</feature>
<dbReference type="STRING" id="3775.A0A1Q3C1E8"/>
<proteinExistence type="predicted"/>
<feature type="chain" id="PRO_5013111873" evidence="1">
    <location>
        <begin position="24"/>
        <end position="304"/>
    </location>
</feature>